<keyword evidence="3" id="KW-1003">Cell membrane</keyword>
<proteinExistence type="inferred from homology"/>
<sequence length="305" mass="33410">MLRSYLIITLAMLFFSGNFIAGKAFEGTISPVTLAFFRAFMGALILIPLSWKTIVQNIPLWKREWRPLFGLAVTGIILFNISLYWAVALTSTINAAIVDALTPAVAGVMGFILLKERLHPIQNAGIILSFSGILWIISEGSIEVLVNLDFNVGDIIMFAGIICWALYSIIIKQHSYKFPPVAGLAVTMILGAVIMFPFALLEGSILGFPALNNWAVIGGLFYIGIFPSAIALLLWYRGVGEIGPSKASVFFNLVPVFTTALAVTLLGEEFTYHQLFGGIVVLLGVYISTKRPIKNHPSMHKEDLQ</sequence>
<dbReference type="Proteomes" id="UP000240509">
    <property type="component" value="Unassembled WGS sequence"/>
</dbReference>
<dbReference type="OrthoDB" id="9805239at2"/>
<accession>A0A2T4U6M9</accession>
<feature type="domain" description="EamA" evidence="8">
    <location>
        <begin position="4"/>
        <end position="137"/>
    </location>
</feature>
<dbReference type="PANTHER" id="PTHR32322">
    <property type="entry name" value="INNER MEMBRANE TRANSPORTER"/>
    <property type="match status" value="1"/>
</dbReference>
<keyword evidence="6 7" id="KW-0472">Membrane</keyword>
<dbReference type="RefSeq" id="WP_107584648.1">
    <property type="nucleotide sequence ID" value="NZ_PZJJ01000010.1"/>
</dbReference>
<evidence type="ECO:0000256" key="5">
    <source>
        <dbReference type="ARBA" id="ARBA00022989"/>
    </source>
</evidence>
<feature type="transmembrane region" description="Helical" evidence="7">
    <location>
        <begin position="181"/>
        <end position="201"/>
    </location>
</feature>
<feature type="transmembrane region" description="Helical" evidence="7">
    <location>
        <begin position="272"/>
        <end position="289"/>
    </location>
</feature>
<evidence type="ECO:0000256" key="6">
    <source>
        <dbReference type="ARBA" id="ARBA00023136"/>
    </source>
</evidence>
<dbReference type="GO" id="GO:0005886">
    <property type="term" value="C:plasma membrane"/>
    <property type="evidence" value="ECO:0007669"/>
    <property type="project" value="UniProtKB-SubCell"/>
</dbReference>
<feature type="transmembrane region" description="Helical" evidence="7">
    <location>
        <begin position="32"/>
        <end position="55"/>
    </location>
</feature>
<dbReference type="PANTHER" id="PTHR32322:SF18">
    <property type="entry name" value="S-ADENOSYLMETHIONINE_S-ADENOSYLHOMOCYSTEINE TRANSPORTER"/>
    <property type="match status" value="1"/>
</dbReference>
<evidence type="ECO:0000256" key="3">
    <source>
        <dbReference type="ARBA" id="ARBA00022475"/>
    </source>
</evidence>
<feature type="domain" description="EamA" evidence="8">
    <location>
        <begin position="153"/>
        <end position="288"/>
    </location>
</feature>
<feature type="transmembrane region" description="Helical" evidence="7">
    <location>
        <begin position="150"/>
        <end position="169"/>
    </location>
</feature>
<evidence type="ECO:0000313" key="9">
    <source>
        <dbReference type="EMBL" id="PTL39047.1"/>
    </source>
</evidence>
<gene>
    <name evidence="9" type="ORF">C6Y45_07650</name>
</gene>
<evidence type="ECO:0000256" key="2">
    <source>
        <dbReference type="ARBA" id="ARBA00007362"/>
    </source>
</evidence>
<keyword evidence="10" id="KW-1185">Reference proteome</keyword>
<name>A0A2T4U6M9_9BACI</name>
<organism evidence="9 10">
    <name type="scientific">Alkalicoccus saliphilus</name>
    <dbReference type="NCBI Taxonomy" id="200989"/>
    <lineage>
        <taxon>Bacteria</taxon>
        <taxon>Bacillati</taxon>
        <taxon>Bacillota</taxon>
        <taxon>Bacilli</taxon>
        <taxon>Bacillales</taxon>
        <taxon>Bacillaceae</taxon>
        <taxon>Alkalicoccus</taxon>
    </lineage>
</organism>
<dbReference type="SUPFAM" id="SSF103481">
    <property type="entry name" value="Multidrug resistance efflux transporter EmrE"/>
    <property type="match status" value="2"/>
</dbReference>
<comment type="similarity">
    <text evidence="2">Belongs to the EamA transporter family.</text>
</comment>
<feature type="transmembrane region" description="Helical" evidence="7">
    <location>
        <begin position="247"/>
        <end position="266"/>
    </location>
</feature>
<evidence type="ECO:0000256" key="1">
    <source>
        <dbReference type="ARBA" id="ARBA00004651"/>
    </source>
</evidence>
<feature type="transmembrane region" description="Helical" evidence="7">
    <location>
        <begin position="67"/>
        <end position="87"/>
    </location>
</feature>
<reference evidence="9 10" key="1">
    <citation type="submission" date="2018-03" db="EMBL/GenBank/DDBJ databases">
        <title>Alkalicoccus saliphilus sp. nov., isolated from a mineral pool.</title>
        <authorList>
            <person name="Zhao B."/>
        </authorList>
    </citation>
    <scope>NUCLEOTIDE SEQUENCE [LARGE SCALE GENOMIC DNA]</scope>
    <source>
        <strain evidence="9 10">6AG</strain>
    </source>
</reference>
<feature type="transmembrane region" description="Helical" evidence="7">
    <location>
        <begin position="93"/>
        <end position="114"/>
    </location>
</feature>
<comment type="subcellular location">
    <subcellularLocation>
        <location evidence="1">Cell membrane</location>
        <topology evidence="1">Multi-pass membrane protein</topology>
    </subcellularLocation>
</comment>
<dbReference type="Pfam" id="PF00892">
    <property type="entry name" value="EamA"/>
    <property type="match status" value="2"/>
</dbReference>
<dbReference type="InterPro" id="IPR037185">
    <property type="entry name" value="EmrE-like"/>
</dbReference>
<feature type="transmembrane region" description="Helical" evidence="7">
    <location>
        <begin position="121"/>
        <end position="138"/>
    </location>
</feature>
<dbReference type="InterPro" id="IPR000620">
    <property type="entry name" value="EamA_dom"/>
</dbReference>
<protein>
    <submittedName>
        <fullName evidence="9">EamA/RhaT family transporter</fullName>
    </submittedName>
</protein>
<feature type="transmembrane region" description="Helical" evidence="7">
    <location>
        <begin position="213"/>
        <end position="235"/>
    </location>
</feature>
<evidence type="ECO:0000256" key="7">
    <source>
        <dbReference type="SAM" id="Phobius"/>
    </source>
</evidence>
<dbReference type="EMBL" id="PZJJ01000010">
    <property type="protein sequence ID" value="PTL39047.1"/>
    <property type="molecule type" value="Genomic_DNA"/>
</dbReference>
<evidence type="ECO:0000313" key="10">
    <source>
        <dbReference type="Proteomes" id="UP000240509"/>
    </source>
</evidence>
<comment type="caution">
    <text evidence="9">The sequence shown here is derived from an EMBL/GenBank/DDBJ whole genome shotgun (WGS) entry which is preliminary data.</text>
</comment>
<dbReference type="AlphaFoldDB" id="A0A2T4U6M9"/>
<dbReference type="InterPro" id="IPR050638">
    <property type="entry name" value="AA-Vitamin_Transporters"/>
</dbReference>
<keyword evidence="4 7" id="KW-0812">Transmembrane</keyword>
<keyword evidence="5 7" id="KW-1133">Transmembrane helix</keyword>
<evidence type="ECO:0000256" key="4">
    <source>
        <dbReference type="ARBA" id="ARBA00022692"/>
    </source>
</evidence>
<evidence type="ECO:0000259" key="8">
    <source>
        <dbReference type="Pfam" id="PF00892"/>
    </source>
</evidence>